<keyword evidence="6 8" id="KW-1133">Transmembrane helix</keyword>
<feature type="transmembrane region" description="Helical" evidence="8">
    <location>
        <begin position="319"/>
        <end position="337"/>
    </location>
</feature>
<dbReference type="Proteomes" id="UP000077552">
    <property type="component" value="Unassembled WGS sequence"/>
</dbReference>
<feature type="transmembrane region" description="Helical" evidence="8">
    <location>
        <begin position="290"/>
        <end position="313"/>
    </location>
</feature>
<evidence type="ECO:0000256" key="1">
    <source>
        <dbReference type="ARBA" id="ARBA00004651"/>
    </source>
</evidence>
<dbReference type="GO" id="GO:0016763">
    <property type="term" value="F:pentosyltransferase activity"/>
    <property type="evidence" value="ECO:0007669"/>
    <property type="project" value="TreeGrafter"/>
</dbReference>
<evidence type="ECO:0000313" key="11">
    <source>
        <dbReference type="Proteomes" id="UP000077552"/>
    </source>
</evidence>
<keyword evidence="5 8" id="KW-0812">Transmembrane</keyword>
<evidence type="ECO:0000313" key="10">
    <source>
        <dbReference type="EMBL" id="OAD92533.1"/>
    </source>
</evidence>
<protein>
    <recommendedName>
        <fullName evidence="9">Glycosyltransferase RgtA/B/C/D-like domain-containing protein</fullName>
    </recommendedName>
</protein>
<evidence type="ECO:0000256" key="2">
    <source>
        <dbReference type="ARBA" id="ARBA00022475"/>
    </source>
</evidence>
<feature type="transmembrane region" description="Helical" evidence="8">
    <location>
        <begin position="18"/>
        <end position="40"/>
    </location>
</feature>
<evidence type="ECO:0000256" key="4">
    <source>
        <dbReference type="ARBA" id="ARBA00022679"/>
    </source>
</evidence>
<dbReference type="EMBL" id="LXIE01000001">
    <property type="protein sequence ID" value="OAD92533.1"/>
    <property type="molecule type" value="Genomic_DNA"/>
</dbReference>
<comment type="caution">
    <text evidence="10">The sequence shown here is derived from an EMBL/GenBank/DDBJ whole genome shotgun (WGS) entry which is preliminary data.</text>
</comment>
<keyword evidence="4" id="KW-0808">Transferase</keyword>
<evidence type="ECO:0000256" key="6">
    <source>
        <dbReference type="ARBA" id="ARBA00022989"/>
    </source>
</evidence>
<reference evidence="10 11" key="1">
    <citation type="submission" date="2016-05" db="EMBL/GenBank/DDBJ databases">
        <title>Genome sequencing of Vitellibacter soesokkakensis RSSK-12.</title>
        <authorList>
            <person name="Thevarajoo S."/>
            <person name="Selvaratnam C."/>
            <person name="Goh K.M."/>
            <person name="Chan K.-G."/>
            <person name="Chong C.S."/>
        </authorList>
    </citation>
    <scope>NUCLEOTIDE SEQUENCE [LARGE SCALE GENOMIC DNA]</scope>
    <source>
        <strain evidence="10 11">RSSK-12</strain>
    </source>
</reference>
<dbReference type="PANTHER" id="PTHR33908">
    <property type="entry name" value="MANNOSYLTRANSFERASE YKCB-RELATED"/>
    <property type="match status" value="1"/>
</dbReference>
<evidence type="ECO:0000256" key="5">
    <source>
        <dbReference type="ARBA" id="ARBA00022692"/>
    </source>
</evidence>
<keyword evidence="3" id="KW-0328">Glycosyltransferase</keyword>
<dbReference type="STRING" id="1385699.A7A78_01090"/>
<dbReference type="OrthoDB" id="866311at2"/>
<feature type="domain" description="Glycosyltransferase RgtA/B/C/D-like" evidence="9">
    <location>
        <begin position="70"/>
        <end position="217"/>
    </location>
</feature>
<sequence length="479" mass="55630">MSGLRTIKNKFSSADAKYLIPVILFLIIEFFLTINTPFFWDALTKGWRASWIYENNFSSLIVPGYMNSGHPPLWITSLALTWKVLGKTLWASRLLLLLVNIGVFYQLFRLVKSLFAENVPLFLFFFICLEPTLLAQTTNLNNDMLLMFFTLMACNALLRNKALLLTLALAGVLLTNLRGVYIFIAIALCHFILNKNNYIKNSKKLLSAYLIGGVLFSLFALYQYSEIGWAIITKQTNYAPHREVATGQHIIRNVFAHIKFYLDFGRIFIVVPLLFLLWKYRKPTVKFNTATHKTFLMLLIFMIVLFFGIAPFSNPSGPRYMMVAYIFVMILFVNLLYDKNMQTKIKKWLIPLACIALITGHFWIYPPKIAQAWDSSYAYLNYFPMEKKMRNYIDANNIPKNEVATYLSWNSEDFFNPSNNSEKFALPNKDLSKNKYIIVSNVENFMEEKTLDIIMDSWTLKQKFSQLGVFISLYENTNY</sequence>
<comment type="subcellular location">
    <subcellularLocation>
        <location evidence="1">Cell membrane</location>
        <topology evidence="1">Multi-pass membrane protein</topology>
    </subcellularLocation>
</comment>
<feature type="transmembrane region" description="Helical" evidence="8">
    <location>
        <begin position="349"/>
        <end position="366"/>
    </location>
</feature>
<dbReference type="GO" id="GO:0005886">
    <property type="term" value="C:plasma membrane"/>
    <property type="evidence" value="ECO:0007669"/>
    <property type="project" value="UniProtKB-SubCell"/>
</dbReference>
<dbReference type="InterPro" id="IPR038731">
    <property type="entry name" value="RgtA/B/C-like"/>
</dbReference>
<name>A0A1A9LH50_9FLAO</name>
<dbReference type="InterPro" id="IPR050297">
    <property type="entry name" value="LipidA_mod_glycosyltrf_83"/>
</dbReference>
<dbReference type="PANTHER" id="PTHR33908:SF11">
    <property type="entry name" value="MEMBRANE PROTEIN"/>
    <property type="match status" value="1"/>
</dbReference>
<dbReference type="RefSeq" id="WP_068760388.1">
    <property type="nucleotide sequence ID" value="NZ_LXIE01000001.1"/>
</dbReference>
<feature type="transmembrane region" description="Helical" evidence="8">
    <location>
        <begin position="164"/>
        <end position="193"/>
    </location>
</feature>
<keyword evidence="11" id="KW-1185">Reference proteome</keyword>
<evidence type="ECO:0000256" key="3">
    <source>
        <dbReference type="ARBA" id="ARBA00022676"/>
    </source>
</evidence>
<keyword evidence="7 8" id="KW-0472">Membrane</keyword>
<dbReference type="GO" id="GO:0009103">
    <property type="term" value="P:lipopolysaccharide biosynthetic process"/>
    <property type="evidence" value="ECO:0007669"/>
    <property type="project" value="UniProtKB-ARBA"/>
</dbReference>
<organism evidence="10 11">
    <name type="scientific">Aequorivita soesokkakensis</name>
    <dbReference type="NCBI Taxonomy" id="1385699"/>
    <lineage>
        <taxon>Bacteria</taxon>
        <taxon>Pseudomonadati</taxon>
        <taxon>Bacteroidota</taxon>
        <taxon>Flavobacteriia</taxon>
        <taxon>Flavobacteriales</taxon>
        <taxon>Flavobacteriaceae</taxon>
        <taxon>Aequorivita</taxon>
    </lineage>
</organism>
<evidence type="ECO:0000256" key="8">
    <source>
        <dbReference type="SAM" id="Phobius"/>
    </source>
</evidence>
<feature type="transmembrane region" description="Helical" evidence="8">
    <location>
        <begin position="114"/>
        <end position="133"/>
    </location>
</feature>
<proteinExistence type="predicted"/>
<evidence type="ECO:0000256" key="7">
    <source>
        <dbReference type="ARBA" id="ARBA00023136"/>
    </source>
</evidence>
<feature type="transmembrane region" description="Helical" evidence="8">
    <location>
        <begin position="89"/>
        <end position="108"/>
    </location>
</feature>
<evidence type="ECO:0000259" key="9">
    <source>
        <dbReference type="Pfam" id="PF13231"/>
    </source>
</evidence>
<gene>
    <name evidence="10" type="ORF">A7A78_01090</name>
</gene>
<accession>A0A1A9LH50</accession>
<feature type="transmembrane region" description="Helical" evidence="8">
    <location>
        <begin position="260"/>
        <end position="278"/>
    </location>
</feature>
<dbReference type="AlphaFoldDB" id="A0A1A9LH50"/>
<feature type="transmembrane region" description="Helical" evidence="8">
    <location>
        <begin position="205"/>
        <end position="224"/>
    </location>
</feature>
<keyword evidence="2" id="KW-1003">Cell membrane</keyword>
<dbReference type="Pfam" id="PF13231">
    <property type="entry name" value="PMT_2"/>
    <property type="match status" value="1"/>
</dbReference>